<evidence type="ECO:0000313" key="5">
    <source>
        <dbReference type="RefSeq" id="XP_021858554.1"/>
    </source>
</evidence>
<sequence length="415" mass="47477">MVKTCEFLASTTAFRVHPLGCRADCHSKAEQPHSDISPPRPRLPTWPIPYTIEIVPGFWFSIYTRFFHDERYPSVNSSKPALVKLPKTKIGVFWDLENKPPKSVSPFEAAIKLKRAVSSFGVVRYMVAYANQHAFSYVPPAVRELRNERKVLNRLENKGVIKSVEPYVCRVCGRNFNINDKLIDHFKVHEREHQKRLNQIESAKGRKRVILVGKYAMKMEKYKNAARDILTPKVGYGLGDGLKRAGFWVKMVSDEPQAADVALKNHIVDMMDHRRIQCLVLVSDDSDFLDVLKEAKERCLKTVVVGDNDDGVLKRNADASFSWREILIGKAKTQAVSVVGQWRDRDVLKSLEWSYNPEVERDAHKGSNDSDFEDVQVEDEESEDIIEQDHYPLLQNDDRPWWELDSNAGGPSSNP</sequence>
<name>A0A9R0IZS3_SPIOL</name>
<dbReference type="GO" id="GO:0004540">
    <property type="term" value="F:RNA nuclease activity"/>
    <property type="evidence" value="ECO:0007669"/>
    <property type="project" value="InterPro"/>
</dbReference>
<reference evidence="4" key="1">
    <citation type="journal article" date="2021" name="Nat. Commun.">
        <title>Genomic analyses provide insights into spinach domestication and the genetic basis of agronomic traits.</title>
        <authorList>
            <person name="Cai X."/>
            <person name="Sun X."/>
            <person name="Xu C."/>
            <person name="Sun H."/>
            <person name="Wang X."/>
            <person name="Ge C."/>
            <person name="Zhang Z."/>
            <person name="Wang Q."/>
            <person name="Fei Z."/>
            <person name="Jiao C."/>
            <person name="Wang Q."/>
        </authorList>
    </citation>
    <scope>NUCLEOTIDE SEQUENCE [LARGE SCALE GENOMIC DNA]</scope>
    <source>
        <strain evidence="4">cv. Varoflay</strain>
    </source>
</reference>
<evidence type="ECO:0000256" key="2">
    <source>
        <dbReference type="SAM" id="MobiDB-lite"/>
    </source>
</evidence>
<dbReference type="AlphaFoldDB" id="A0A9R0IZS3"/>
<dbReference type="PROSITE" id="PS00028">
    <property type="entry name" value="ZINC_FINGER_C2H2_1"/>
    <property type="match status" value="1"/>
</dbReference>
<proteinExistence type="predicted"/>
<dbReference type="Gene3D" id="3.30.160.60">
    <property type="entry name" value="Classic Zinc Finger"/>
    <property type="match status" value="1"/>
</dbReference>
<feature type="compositionally biased region" description="Acidic residues" evidence="2">
    <location>
        <begin position="370"/>
        <end position="386"/>
    </location>
</feature>
<keyword evidence="1" id="KW-0862">Zinc</keyword>
<keyword evidence="1" id="KW-0863">Zinc-finger</keyword>
<feature type="region of interest" description="Disordered" evidence="2">
    <location>
        <begin position="360"/>
        <end position="415"/>
    </location>
</feature>
<evidence type="ECO:0000259" key="3">
    <source>
        <dbReference type="PROSITE" id="PS50157"/>
    </source>
</evidence>
<dbReference type="PROSITE" id="PS50157">
    <property type="entry name" value="ZINC_FINGER_C2H2_2"/>
    <property type="match status" value="1"/>
</dbReference>
<dbReference type="RefSeq" id="XP_021858554.1">
    <property type="nucleotide sequence ID" value="XM_022002862.2"/>
</dbReference>
<organism evidence="4 5">
    <name type="scientific">Spinacia oleracea</name>
    <name type="common">Spinach</name>
    <dbReference type="NCBI Taxonomy" id="3562"/>
    <lineage>
        <taxon>Eukaryota</taxon>
        <taxon>Viridiplantae</taxon>
        <taxon>Streptophyta</taxon>
        <taxon>Embryophyta</taxon>
        <taxon>Tracheophyta</taxon>
        <taxon>Spermatophyta</taxon>
        <taxon>Magnoliopsida</taxon>
        <taxon>eudicotyledons</taxon>
        <taxon>Gunneridae</taxon>
        <taxon>Pentapetalae</taxon>
        <taxon>Caryophyllales</taxon>
        <taxon>Chenopodiaceae</taxon>
        <taxon>Chenopodioideae</taxon>
        <taxon>Anserineae</taxon>
        <taxon>Spinacia</taxon>
    </lineage>
</organism>
<dbReference type="GeneID" id="110797748"/>
<dbReference type="InterPro" id="IPR021139">
    <property type="entry name" value="NYN"/>
</dbReference>
<dbReference type="GO" id="GO:0008270">
    <property type="term" value="F:zinc ion binding"/>
    <property type="evidence" value="ECO:0007669"/>
    <property type="project" value="UniProtKB-KW"/>
</dbReference>
<gene>
    <name evidence="5" type="primary">LOC110797748</name>
</gene>
<evidence type="ECO:0000256" key="1">
    <source>
        <dbReference type="PROSITE-ProRule" id="PRU00042"/>
    </source>
</evidence>
<reference evidence="5" key="2">
    <citation type="submission" date="2025-08" db="UniProtKB">
        <authorList>
            <consortium name="RefSeq"/>
        </authorList>
    </citation>
    <scope>IDENTIFICATION</scope>
    <source>
        <tissue evidence="5">Leaf</tissue>
    </source>
</reference>
<dbReference type="SUPFAM" id="SSF57667">
    <property type="entry name" value="beta-beta-alpha zinc fingers"/>
    <property type="match status" value="1"/>
</dbReference>
<dbReference type="PANTHER" id="PTHR35744:SF4">
    <property type="entry name" value="OS04G0464600 PROTEIN"/>
    <property type="match status" value="1"/>
</dbReference>
<dbReference type="KEGG" id="soe:110797748"/>
<keyword evidence="4" id="KW-1185">Reference proteome</keyword>
<dbReference type="PANTHER" id="PTHR35744">
    <property type="entry name" value="C2H2-TYPE DOMAIN-CONTAINING PROTEIN"/>
    <property type="match status" value="1"/>
</dbReference>
<accession>A0A9R0IZS3</accession>
<feature type="domain" description="C2H2-type" evidence="3">
    <location>
        <begin position="167"/>
        <end position="194"/>
    </location>
</feature>
<dbReference type="OrthoDB" id="3518456at2759"/>
<dbReference type="InterPro" id="IPR013087">
    <property type="entry name" value="Znf_C2H2_type"/>
</dbReference>
<dbReference type="Proteomes" id="UP000813463">
    <property type="component" value="Chromosome 6"/>
</dbReference>
<dbReference type="CDD" id="cd18725">
    <property type="entry name" value="PIN_LabA-like"/>
    <property type="match status" value="1"/>
</dbReference>
<protein>
    <recommendedName>
        <fullName evidence="3">C2H2-type domain-containing protein</fullName>
    </recommendedName>
</protein>
<dbReference type="Gene3D" id="3.40.50.1010">
    <property type="entry name" value="5'-nuclease"/>
    <property type="match status" value="1"/>
</dbReference>
<keyword evidence="1" id="KW-0479">Metal-binding</keyword>
<dbReference type="Pfam" id="PF01936">
    <property type="entry name" value="NYN"/>
    <property type="match status" value="1"/>
</dbReference>
<evidence type="ECO:0000313" key="4">
    <source>
        <dbReference type="Proteomes" id="UP000813463"/>
    </source>
</evidence>
<dbReference type="InterPro" id="IPR036236">
    <property type="entry name" value="Znf_C2H2_sf"/>
</dbReference>